<dbReference type="Proteomes" id="UP000054538">
    <property type="component" value="Unassembled WGS sequence"/>
</dbReference>
<dbReference type="HOGENOM" id="CLU_2197783_0_0_1"/>
<accession>A0A0D0D5R5</accession>
<sequence>MPPAHNDETWPSDAPTAELAVTAYSKSQHATWMTNDNTKILGMLWECKLAGDQADNDWNKKVWTVIVDALKNSPGGTKNSQKCMDHWGNTQLKSNFVTAEAEFPVQFWMG</sequence>
<name>A0A0D0D5R5_9AGAM</name>
<reference evidence="1 2" key="1">
    <citation type="submission" date="2014-04" db="EMBL/GenBank/DDBJ databases">
        <authorList>
            <consortium name="DOE Joint Genome Institute"/>
            <person name="Kuo A."/>
            <person name="Kohler A."/>
            <person name="Jargeat P."/>
            <person name="Nagy L.G."/>
            <person name="Floudas D."/>
            <person name="Copeland A."/>
            <person name="Barry K.W."/>
            <person name="Cichocki N."/>
            <person name="Veneault-Fourrey C."/>
            <person name="LaButti K."/>
            <person name="Lindquist E.A."/>
            <person name="Lipzen A."/>
            <person name="Lundell T."/>
            <person name="Morin E."/>
            <person name="Murat C."/>
            <person name="Sun H."/>
            <person name="Tunlid A."/>
            <person name="Henrissat B."/>
            <person name="Grigoriev I.V."/>
            <person name="Hibbett D.S."/>
            <person name="Martin F."/>
            <person name="Nordberg H.P."/>
            <person name="Cantor M.N."/>
            <person name="Hua S.X."/>
        </authorList>
    </citation>
    <scope>NUCLEOTIDE SEQUENCE [LARGE SCALE GENOMIC DNA]</scope>
    <source>
        <strain evidence="1 2">Ve08.2h10</strain>
    </source>
</reference>
<gene>
    <name evidence="1" type="ORF">PAXRUDRAFT_27496</name>
</gene>
<evidence type="ECO:0000313" key="2">
    <source>
        <dbReference type="Proteomes" id="UP000054538"/>
    </source>
</evidence>
<protein>
    <recommendedName>
        <fullName evidence="3">Myb-like domain-containing protein</fullName>
    </recommendedName>
</protein>
<evidence type="ECO:0000313" key="1">
    <source>
        <dbReference type="EMBL" id="KIK83843.1"/>
    </source>
</evidence>
<keyword evidence="2" id="KW-1185">Reference proteome</keyword>
<dbReference type="EMBL" id="KN825584">
    <property type="protein sequence ID" value="KIK83843.1"/>
    <property type="molecule type" value="Genomic_DNA"/>
</dbReference>
<evidence type="ECO:0008006" key="3">
    <source>
        <dbReference type="Google" id="ProtNLM"/>
    </source>
</evidence>
<dbReference type="OrthoDB" id="76215at2759"/>
<dbReference type="InParanoid" id="A0A0D0D5R5"/>
<dbReference type="AlphaFoldDB" id="A0A0D0D5R5"/>
<organism evidence="1 2">
    <name type="scientific">Paxillus rubicundulus Ve08.2h10</name>
    <dbReference type="NCBI Taxonomy" id="930991"/>
    <lineage>
        <taxon>Eukaryota</taxon>
        <taxon>Fungi</taxon>
        <taxon>Dikarya</taxon>
        <taxon>Basidiomycota</taxon>
        <taxon>Agaricomycotina</taxon>
        <taxon>Agaricomycetes</taxon>
        <taxon>Agaricomycetidae</taxon>
        <taxon>Boletales</taxon>
        <taxon>Paxilineae</taxon>
        <taxon>Paxillaceae</taxon>
        <taxon>Paxillus</taxon>
    </lineage>
</organism>
<proteinExistence type="predicted"/>
<reference evidence="2" key="2">
    <citation type="submission" date="2015-01" db="EMBL/GenBank/DDBJ databases">
        <title>Evolutionary Origins and Diversification of the Mycorrhizal Mutualists.</title>
        <authorList>
            <consortium name="DOE Joint Genome Institute"/>
            <consortium name="Mycorrhizal Genomics Consortium"/>
            <person name="Kohler A."/>
            <person name="Kuo A."/>
            <person name="Nagy L.G."/>
            <person name="Floudas D."/>
            <person name="Copeland A."/>
            <person name="Barry K.W."/>
            <person name="Cichocki N."/>
            <person name="Veneault-Fourrey C."/>
            <person name="LaButti K."/>
            <person name="Lindquist E.A."/>
            <person name="Lipzen A."/>
            <person name="Lundell T."/>
            <person name="Morin E."/>
            <person name="Murat C."/>
            <person name="Riley R."/>
            <person name="Ohm R."/>
            <person name="Sun H."/>
            <person name="Tunlid A."/>
            <person name="Henrissat B."/>
            <person name="Grigoriev I.V."/>
            <person name="Hibbett D.S."/>
            <person name="Martin F."/>
        </authorList>
    </citation>
    <scope>NUCLEOTIDE SEQUENCE [LARGE SCALE GENOMIC DNA]</scope>
    <source>
        <strain evidence="2">Ve08.2h10</strain>
    </source>
</reference>